<keyword evidence="6 7" id="KW-0665">Pyrimidine biosynthesis</keyword>
<feature type="binding site" evidence="7">
    <location>
        <position position="150"/>
    </location>
    <ligand>
        <name>Zn(2+)</name>
        <dbReference type="ChEBI" id="CHEBI:29105"/>
        <label>1</label>
    </ligand>
</feature>
<comment type="caution">
    <text evidence="9">The sequence shown here is derived from an EMBL/GenBank/DDBJ whole genome shotgun (WGS) entry which is preliminary data.</text>
</comment>
<comment type="similarity">
    <text evidence="2 7">Belongs to the metallo-dependent hydrolases superfamily. DHOase family. Class I DHOase subfamily.</text>
</comment>
<feature type="binding site" evidence="7">
    <location>
        <position position="58"/>
    </location>
    <ligand>
        <name>Zn(2+)</name>
        <dbReference type="ChEBI" id="CHEBI:29105"/>
        <label>1</label>
    </ligand>
</feature>
<dbReference type="Gene3D" id="2.30.40.10">
    <property type="entry name" value="Urease, subunit C, domain 1"/>
    <property type="match status" value="1"/>
</dbReference>
<feature type="binding site" evidence="7">
    <location>
        <position position="150"/>
    </location>
    <ligand>
        <name>Zn(2+)</name>
        <dbReference type="ChEBI" id="CHEBI:29105"/>
        <label>2</label>
    </ligand>
</feature>
<dbReference type="GO" id="GO:0008270">
    <property type="term" value="F:zinc ion binding"/>
    <property type="evidence" value="ECO:0007669"/>
    <property type="project" value="UniProtKB-UniRule"/>
</dbReference>
<comment type="cofactor">
    <cofactor evidence="7">
        <name>Zn(2+)</name>
        <dbReference type="ChEBI" id="CHEBI:29105"/>
    </cofactor>
    <text evidence="7">Binds 2 Zn(2+) ions per subunit.</text>
</comment>
<feature type="domain" description="Dihydroorotase catalytic" evidence="8">
    <location>
        <begin position="47"/>
        <end position="233"/>
    </location>
</feature>
<dbReference type="InterPro" id="IPR032466">
    <property type="entry name" value="Metal_Hydrolase"/>
</dbReference>
<dbReference type="SUPFAM" id="SSF51338">
    <property type="entry name" value="Composite domain of metallo-dependent hydrolases"/>
    <property type="match status" value="1"/>
</dbReference>
<feature type="binding site" evidence="7">
    <location>
        <begin position="60"/>
        <end position="62"/>
    </location>
    <ligand>
        <name>substrate</name>
    </ligand>
</feature>
<dbReference type="InterPro" id="IPR024403">
    <property type="entry name" value="DHOase_cat"/>
</dbReference>
<dbReference type="InterPro" id="IPR002195">
    <property type="entry name" value="Dihydroorotase_CS"/>
</dbReference>
<feature type="binding site" evidence="7">
    <location>
        <begin position="321"/>
        <end position="322"/>
    </location>
    <ligand>
        <name>substrate</name>
    </ligand>
</feature>
<feature type="active site" evidence="7">
    <location>
        <position position="303"/>
    </location>
</feature>
<comment type="pathway">
    <text evidence="7">Pyrimidine metabolism; UMP biosynthesis via de novo pathway; (S)-dihydroorotate from bicarbonate: step 3/3.</text>
</comment>
<name>A0A5R9BYD3_9LACO</name>
<evidence type="ECO:0000256" key="3">
    <source>
        <dbReference type="ARBA" id="ARBA00022723"/>
    </source>
</evidence>
<dbReference type="GO" id="GO:0006145">
    <property type="term" value="P:purine nucleobase catabolic process"/>
    <property type="evidence" value="ECO:0007669"/>
    <property type="project" value="TreeGrafter"/>
</dbReference>
<evidence type="ECO:0000256" key="7">
    <source>
        <dbReference type="HAMAP-Rule" id="MF_00220"/>
    </source>
</evidence>
<dbReference type="UniPathway" id="UPA00070">
    <property type="reaction ID" value="UER00117"/>
</dbReference>
<evidence type="ECO:0000256" key="5">
    <source>
        <dbReference type="ARBA" id="ARBA00022833"/>
    </source>
</evidence>
<keyword evidence="4 7" id="KW-0378">Hydrolase</keyword>
<dbReference type="EC" id="3.5.2.3" evidence="7"/>
<keyword evidence="5 7" id="KW-0862">Zinc</keyword>
<feature type="binding site" evidence="7">
    <location>
        <position position="60"/>
    </location>
    <ligand>
        <name>Zn(2+)</name>
        <dbReference type="ChEBI" id="CHEBI:29105"/>
        <label>1</label>
    </ligand>
</feature>
<protein>
    <recommendedName>
        <fullName evidence="7">Dihydroorotase</fullName>
        <shortName evidence="7">DHOase</shortName>
        <ecNumber evidence="7">3.5.2.3</ecNumber>
    </recommendedName>
</protein>
<evidence type="ECO:0000256" key="4">
    <source>
        <dbReference type="ARBA" id="ARBA00022801"/>
    </source>
</evidence>
<sequence>MRILLKNANAVLKEGTQLVDILIENTKIVKIDTNIETNAERVIDIEGQLVLPGLIDVHVHFRDPGQTQKEDVVTGSHAAARGGYTTVWTMPNVDPVPDTAEKMKKMVEHNRSKSIVHIEQYGSITKKRTSEELVDFKALKDAGAIAFSNDGNGIQTAEVMYEAMKQIKALDLPLAAHVEDESLMQHGVMNEGDTAKQLGLPGISELTETAQLARDLEIARNTGVHYHVCHVSKARSVELIRRAQRDGVNVTAEVAPHHLFLDETMITMDNPMMKMNPPLRTLKDRQALLSGLLDGTIGMIATDHAPHTVEDKTGSMKTAAFGITGLETAFSLLYTKLVKSGICTIEQLVQWMSSQPAKIFNIQHAGELKSGEIADLTVMNVDTLYKIEEKDFASKGVNTPFVGQQVYGRTELTMVAGKIVFQRKGQN</sequence>
<feature type="binding site" evidence="7">
    <location>
        <position position="230"/>
    </location>
    <ligand>
        <name>Zn(2+)</name>
        <dbReference type="ChEBI" id="CHEBI:29105"/>
        <label>2</label>
    </ligand>
</feature>
<dbReference type="InterPro" id="IPR011059">
    <property type="entry name" value="Metal-dep_hydrolase_composite"/>
</dbReference>
<dbReference type="GO" id="GO:0004038">
    <property type="term" value="F:allantoinase activity"/>
    <property type="evidence" value="ECO:0007669"/>
    <property type="project" value="TreeGrafter"/>
</dbReference>
<evidence type="ECO:0000256" key="1">
    <source>
        <dbReference type="ARBA" id="ARBA00002368"/>
    </source>
</evidence>
<feature type="binding site" evidence="7">
    <location>
        <position position="92"/>
    </location>
    <ligand>
        <name>substrate</name>
    </ligand>
</feature>
<dbReference type="OrthoDB" id="9765462at2"/>
<reference evidence="9 10" key="1">
    <citation type="submission" date="2019-05" db="EMBL/GenBank/DDBJ databases">
        <title>The metagenome of a microbial culture collection derived from dairy environment covers the genomic content of the human microbiome.</title>
        <authorList>
            <person name="Roder T."/>
            <person name="Wuthrich D."/>
            <person name="Sattari Z."/>
            <person name="Von Ah U."/>
            <person name="Bar C."/>
            <person name="Ronchi F."/>
            <person name="Macpherson A.J."/>
            <person name="Ganal-Vonarburg S.C."/>
            <person name="Bruggmann R."/>
            <person name="Vergeres G."/>
        </authorList>
    </citation>
    <scope>NUCLEOTIDE SEQUENCE [LARGE SCALE GENOMIC DNA]</scope>
    <source>
        <strain evidence="9 10">FAM 18815</strain>
    </source>
</reference>
<dbReference type="GO" id="GO:0005737">
    <property type="term" value="C:cytoplasm"/>
    <property type="evidence" value="ECO:0007669"/>
    <property type="project" value="TreeGrafter"/>
</dbReference>
<proteinExistence type="inferred from homology"/>
<keyword evidence="3 7" id="KW-0479">Metal-binding</keyword>
<evidence type="ECO:0000256" key="2">
    <source>
        <dbReference type="ARBA" id="ARBA00010286"/>
    </source>
</evidence>
<dbReference type="SUPFAM" id="SSF51556">
    <property type="entry name" value="Metallo-dependent hydrolases"/>
    <property type="match status" value="1"/>
</dbReference>
<dbReference type="InterPro" id="IPR050138">
    <property type="entry name" value="DHOase/Allantoinase_Hydrolase"/>
</dbReference>
<dbReference type="RefSeq" id="WP_138473631.1">
    <property type="nucleotide sequence ID" value="NZ_VBTH01000001.1"/>
</dbReference>
<dbReference type="Gene3D" id="3.20.20.140">
    <property type="entry name" value="Metal-dependent hydrolases"/>
    <property type="match status" value="1"/>
</dbReference>
<comment type="catalytic activity">
    <reaction evidence="7">
        <text>(S)-dihydroorotate + H2O = N-carbamoyl-L-aspartate + H(+)</text>
        <dbReference type="Rhea" id="RHEA:24296"/>
        <dbReference type="ChEBI" id="CHEBI:15377"/>
        <dbReference type="ChEBI" id="CHEBI:15378"/>
        <dbReference type="ChEBI" id="CHEBI:30864"/>
        <dbReference type="ChEBI" id="CHEBI:32814"/>
        <dbReference type="EC" id="3.5.2.3"/>
    </reaction>
</comment>
<dbReference type="PROSITE" id="PS00482">
    <property type="entry name" value="DIHYDROOROTASE_1"/>
    <property type="match status" value="1"/>
</dbReference>
<dbReference type="InterPro" id="IPR004722">
    <property type="entry name" value="DHOase"/>
</dbReference>
<feature type="binding site" evidence="7">
    <location>
        <position position="177"/>
    </location>
    <ligand>
        <name>Zn(2+)</name>
        <dbReference type="ChEBI" id="CHEBI:29105"/>
        <label>2</label>
    </ligand>
</feature>
<organism evidence="9 10">
    <name type="scientific">Pediococcus stilesii</name>
    <dbReference type="NCBI Taxonomy" id="331679"/>
    <lineage>
        <taxon>Bacteria</taxon>
        <taxon>Bacillati</taxon>
        <taxon>Bacillota</taxon>
        <taxon>Bacilli</taxon>
        <taxon>Lactobacillales</taxon>
        <taxon>Lactobacillaceae</taxon>
        <taxon>Pediococcus</taxon>
    </lineage>
</organism>
<dbReference type="PANTHER" id="PTHR43668:SF2">
    <property type="entry name" value="ALLANTOINASE"/>
    <property type="match status" value="1"/>
</dbReference>
<dbReference type="Proteomes" id="UP000305541">
    <property type="component" value="Unassembled WGS sequence"/>
</dbReference>
<dbReference type="Pfam" id="PF12890">
    <property type="entry name" value="DHOase"/>
    <property type="match status" value="1"/>
</dbReference>
<evidence type="ECO:0000256" key="6">
    <source>
        <dbReference type="ARBA" id="ARBA00022975"/>
    </source>
</evidence>
<feature type="binding site" evidence="7">
    <location>
        <position position="307"/>
    </location>
    <ligand>
        <name>substrate</name>
    </ligand>
</feature>
<dbReference type="NCBIfam" id="NF006837">
    <property type="entry name" value="PRK09357.1-2"/>
    <property type="match status" value="1"/>
</dbReference>
<comment type="function">
    <text evidence="1 7">Catalyzes the reversible cyclization of carbamoyl aspartate to dihydroorotate.</text>
</comment>
<evidence type="ECO:0000259" key="8">
    <source>
        <dbReference type="Pfam" id="PF12890"/>
    </source>
</evidence>
<dbReference type="PANTHER" id="PTHR43668">
    <property type="entry name" value="ALLANTOINASE"/>
    <property type="match status" value="1"/>
</dbReference>
<gene>
    <name evidence="7" type="primary">pyrC</name>
    <name evidence="9" type="ORF">FEZ51_00835</name>
</gene>
<dbReference type="PROSITE" id="PS00483">
    <property type="entry name" value="DIHYDROOROTASE_2"/>
    <property type="match status" value="1"/>
</dbReference>
<dbReference type="AlphaFoldDB" id="A0A5R9BYD3"/>
<feature type="binding site" evidence="7">
    <location>
        <position position="276"/>
    </location>
    <ligand>
        <name>substrate</name>
    </ligand>
</feature>
<dbReference type="GO" id="GO:0044205">
    <property type="term" value="P:'de novo' UMP biosynthetic process"/>
    <property type="evidence" value="ECO:0007669"/>
    <property type="project" value="UniProtKB-UniRule"/>
</dbReference>
<evidence type="ECO:0000313" key="10">
    <source>
        <dbReference type="Proteomes" id="UP000305541"/>
    </source>
</evidence>
<feature type="binding site" evidence="7">
    <location>
        <position position="303"/>
    </location>
    <ligand>
        <name>Zn(2+)</name>
        <dbReference type="ChEBI" id="CHEBI:29105"/>
        <label>1</label>
    </ligand>
</feature>
<dbReference type="HAMAP" id="MF_00220_B">
    <property type="entry name" value="PyrC_classI_B"/>
    <property type="match status" value="1"/>
</dbReference>
<evidence type="ECO:0000313" key="9">
    <source>
        <dbReference type="EMBL" id="TLQ05758.1"/>
    </source>
</evidence>
<dbReference type="NCBIfam" id="TIGR00857">
    <property type="entry name" value="pyrC_multi"/>
    <property type="match status" value="1"/>
</dbReference>
<accession>A0A5R9BYD3</accession>
<dbReference type="CDD" id="cd01317">
    <property type="entry name" value="DHOase_IIa"/>
    <property type="match status" value="1"/>
</dbReference>
<dbReference type="GO" id="GO:0004151">
    <property type="term" value="F:dihydroorotase activity"/>
    <property type="evidence" value="ECO:0007669"/>
    <property type="project" value="UniProtKB-UniRule"/>
</dbReference>
<dbReference type="EMBL" id="VBTH01000001">
    <property type="protein sequence ID" value="TLQ05758.1"/>
    <property type="molecule type" value="Genomic_DNA"/>
</dbReference>